<evidence type="ECO:0000256" key="2">
    <source>
        <dbReference type="ARBA" id="ARBA00022478"/>
    </source>
</evidence>
<keyword evidence="4" id="KW-0548">Nucleotidyltransferase</keyword>
<dbReference type="InterPro" id="IPR038120">
    <property type="entry name" value="Rpb1_funnel_sf"/>
</dbReference>
<evidence type="ECO:0000313" key="10">
    <source>
        <dbReference type="Proteomes" id="UP000734854"/>
    </source>
</evidence>
<dbReference type="Proteomes" id="UP000734854">
    <property type="component" value="Unassembled WGS sequence"/>
</dbReference>
<keyword evidence="2" id="KW-0240">DNA-directed RNA polymerase</keyword>
<dbReference type="InterPro" id="IPR045867">
    <property type="entry name" value="DNA-dir_RpoC_beta_prime"/>
</dbReference>
<dbReference type="EMBL" id="JACMSC010000011">
    <property type="protein sequence ID" value="KAG6499184.1"/>
    <property type="molecule type" value="Genomic_DNA"/>
</dbReference>
<organism evidence="9 10">
    <name type="scientific">Zingiber officinale</name>
    <name type="common">Ginger</name>
    <name type="synonym">Amomum zingiber</name>
    <dbReference type="NCBI Taxonomy" id="94328"/>
    <lineage>
        <taxon>Eukaryota</taxon>
        <taxon>Viridiplantae</taxon>
        <taxon>Streptophyta</taxon>
        <taxon>Embryophyta</taxon>
        <taxon>Tracheophyta</taxon>
        <taxon>Spermatophyta</taxon>
        <taxon>Magnoliopsida</taxon>
        <taxon>Liliopsida</taxon>
        <taxon>Zingiberales</taxon>
        <taxon>Zingiberaceae</taxon>
        <taxon>Zingiber</taxon>
    </lineage>
</organism>
<dbReference type="PANTHER" id="PTHR19376:SF36">
    <property type="entry name" value="DNA-DIRECTED RNA POLYMERASE IV SUBUNIT 1"/>
    <property type="match status" value="1"/>
</dbReference>
<protein>
    <recommendedName>
        <fullName evidence="1">DNA-directed RNA polymerase</fullName>
        <ecNumber evidence="1">2.7.7.6</ecNumber>
    </recommendedName>
</protein>
<evidence type="ECO:0000313" key="9">
    <source>
        <dbReference type="EMBL" id="KAG6499184.1"/>
    </source>
</evidence>
<dbReference type="Gene3D" id="1.10.132.30">
    <property type="match status" value="1"/>
</dbReference>
<name>A0A8J5G6J1_ZINOF</name>
<keyword evidence="5" id="KW-0862">Zinc</keyword>
<dbReference type="GO" id="GO:0003677">
    <property type="term" value="F:DNA binding"/>
    <property type="evidence" value="ECO:0007669"/>
    <property type="project" value="InterPro"/>
</dbReference>
<dbReference type="Gene3D" id="2.40.40.20">
    <property type="match status" value="1"/>
</dbReference>
<evidence type="ECO:0000256" key="1">
    <source>
        <dbReference type="ARBA" id="ARBA00012418"/>
    </source>
</evidence>
<gene>
    <name evidence="9" type="ORF">ZIOFF_038940</name>
</gene>
<sequence>MAFKQKQKVKVKTNKNKYLKPGALAQMRSNKMSNKLCTDIGKKRIVLETEMAKINLLTLADVIQSDVLMTSPNRVLSQSMITEVKLRKLPATPKTPQSVEFESKSRLESLPMDILRIRAAVIAARQYHFNYTTPDRSRQEMLNAKTPVPTEHWPFANKAEGKRIWGSIPHTPKAPKHGGPRSRLHLLDIKQIAAVLFPESTLPQPNIAPPGLPKPVLEPVSSTRVLFCEDELCPSHVMYIFFTHRVQIMDADLIAEQPTPSGHLNRIVFDLMTNGEIPKLGDASRLVARIRIGNALPPPKHKAVRFKEKLCNVGIMEVNDVTSSKLGLPNASSQCETCGSRYIRDCDGHSGFLKLPKGSFILEATEEDIKAGIYFLEAFSKNLTALQRKLLKTVNNSKVGFIKLKCSKLNKNWSAKDAPVVCKYCTRNEDGWYPSVKFKISSKDILGRKSLSIVAEVNEKLPNKFHGCSLNEILPEDFWNFIPNISLQQGPKPSKIDLTPYQAFCLLKTLDPEFVHQFVSRRELLFLSYIPITPNCHRVVEASHSSADDPKLYFDERTKAYKKLVDLSKKVVDFRKLEQFGHIAASYTASRVLDCWNVSKLGVVLRKGHLILVLAYILNETLGIIEFSELLMFRAPNPSNEDSKSTSGLRWMKDVVLSKRSDNAFRLTMVGDPKISTNEIGIPHCMSRKLTVPEHVNAYNIEKLNMVCNLRLLAYMCYTLPGEGFLVKSKGKLTSIKKTNQLQVGDMLYRPLDNGDIVLVNRPPSVHQHSLIALSVRILPIESVVSINPLCCSPLLGDFDGDCLHGYVPQSIGCRTELKELLSLDHQLFNAQDGRSLLSLTHDSLTAAYLLTTKQEFFTKFDMQQLAMLCSFPVPPPAIVKAPEFLTSLWTGEQLFGMLLPPTMDFCNKNIMISKGEVMSCCGLSFWLKNSTSGLITILFKLYGKKALDYLYDADQLLCEYLTRRGLSVSLSDIYLSSDLSSRRKLMDEVSFGLEEAEDACWIKQLIMEPKMNEALRCHNNNEDSLGSMSQYKLASKRCARQTSVSAFKDVYQELLSAVRQFISKDNSMLAMVDAGSKGSLPKLIQQGACLGLQLSPCPLPFRVPRKLNCDLWNMQKSDDSAVSNAVEISCQQSFYAVIGTSFLDGLNPLESLMHAISGRANLFSENAEIPGTLTRKLMFYMRDLYVAYDGTVRNPYGQQIVEFSYDTSQGSIEGNIFKGTCEKKDVECPGLGGHPIGSWAACTISEAAYGALDVPTNSIENSTLLKFKIYSIVAISNNEIILDCYSSASMIWIPQCLSEIYNYNGHDVQGTNLSPWIVHFHLSKDKMTRKSISLQSVSKELRKCYDSEKKRIDITLPRLHFLSKNCTAVNKHKEHDATFCITVGVETSGSQIEVDTVRDGVVPFLLATLVKGGDYILHQRYENSFLLGWFSASEKVEILCDSFPGFGAELFLKVTMSKRSSPGTFWSTLQSACVPIMDLIDWERSYPDDTFNVFSTYGIDAAWQYFVKSLTSITTEIGRNILKEHLIITADCLSVTGEFHGLNTRGLKRQRDDMLISSPFSQACLSKPVSFFVNAAKQGSADGLHGTLDAMAWGKEVPVGTGGPFDCIYSGKVPNIYGRQNIYEKLHNLKPELQWGGCKIDMECNESTPSQWKLQLKQSSTFRGTIDSTDLSASDEDYIEKRFLDRTASNNWKVHYRWLEKSTNGYLKGTQNLGFLYKPSDCSVSWTYVVDMGTSLREILHKYPIDGYLDEKDKSSLMEALQYHPKSAEKIGSGIREIKMYFYIPCQITFSLWLVGAIVDILFGQLNNLLFQVGHSTLHPGTRCFILLRLDGTLEDFSYRKCIVEAANLISPEFGSLVLSLI</sequence>
<comment type="caution">
    <text evidence="9">The sequence shown here is derived from an EMBL/GenBank/DDBJ whole genome shotgun (WGS) entry which is preliminary data.</text>
</comment>
<evidence type="ECO:0000259" key="8">
    <source>
        <dbReference type="SMART" id="SM00663"/>
    </source>
</evidence>
<reference evidence="9 10" key="1">
    <citation type="submission" date="2020-08" db="EMBL/GenBank/DDBJ databases">
        <title>Plant Genome Project.</title>
        <authorList>
            <person name="Zhang R.-G."/>
        </authorList>
    </citation>
    <scope>NUCLEOTIDE SEQUENCE [LARGE SCALE GENOMIC DNA]</scope>
    <source>
        <tissue evidence="9">Rhizome</tissue>
    </source>
</reference>
<dbReference type="InterPro" id="IPR007066">
    <property type="entry name" value="RNA_pol_Rpb1_3"/>
</dbReference>
<keyword evidence="6" id="KW-0804">Transcription</keyword>
<dbReference type="PANTHER" id="PTHR19376">
    <property type="entry name" value="DNA-DIRECTED RNA POLYMERASE"/>
    <property type="match status" value="1"/>
</dbReference>
<dbReference type="InterPro" id="IPR006592">
    <property type="entry name" value="RNA_pol_N"/>
</dbReference>
<dbReference type="SMART" id="SM00663">
    <property type="entry name" value="RPOLA_N"/>
    <property type="match status" value="1"/>
</dbReference>
<keyword evidence="10" id="KW-1185">Reference proteome</keyword>
<accession>A0A8J5G6J1</accession>
<comment type="catalytic activity">
    <reaction evidence="7">
        <text>RNA(n) + a ribonucleoside 5'-triphosphate = RNA(n+1) + diphosphate</text>
        <dbReference type="Rhea" id="RHEA:21248"/>
        <dbReference type="Rhea" id="RHEA-COMP:14527"/>
        <dbReference type="Rhea" id="RHEA-COMP:17342"/>
        <dbReference type="ChEBI" id="CHEBI:33019"/>
        <dbReference type="ChEBI" id="CHEBI:61557"/>
        <dbReference type="ChEBI" id="CHEBI:140395"/>
        <dbReference type="EC" id="2.7.7.6"/>
    </reaction>
</comment>
<dbReference type="Pfam" id="PF00623">
    <property type="entry name" value="RNA_pol_Rpb1_2"/>
    <property type="match status" value="1"/>
</dbReference>
<dbReference type="EC" id="2.7.7.6" evidence="1"/>
<dbReference type="GO" id="GO:0006351">
    <property type="term" value="P:DNA-templated transcription"/>
    <property type="evidence" value="ECO:0007669"/>
    <property type="project" value="InterPro"/>
</dbReference>
<dbReference type="Pfam" id="PF04983">
    <property type="entry name" value="RNA_pol_Rpb1_3"/>
    <property type="match status" value="1"/>
</dbReference>
<proteinExistence type="predicted"/>
<dbReference type="Gene3D" id="1.10.274.100">
    <property type="entry name" value="RNA polymerase Rpb1, domain 3"/>
    <property type="match status" value="1"/>
</dbReference>
<dbReference type="SUPFAM" id="SSF64484">
    <property type="entry name" value="beta and beta-prime subunits of DNA dependent RNA-polymerase"/>
    <property type="match status" value="1"/>
</dbReference>
<feature type="domain" description="RNA polymerase N-terminal" evidence="8">
    <location>
        <begin position="523"/>
        <end position="852"/>
    </location>
</feature>
<dbReference type="Gene3D" id="3.30.1490.180">
    <property type="entry name" value="RNA polymerase ii"/>
    <property type="match status" value="1"/>
</dbReference>
<keyword evidence="3" id="KW-0808">Transferase</keyword>
<evidence type="ECO:0000256" key="7">
    <source>
        <dbReference type="ARBA" id="ARBA00048552"/>
    </source>
</evidence>
<dbReference type="InterPro" id="IPR007083">
    <property type="entry name" value="RNA_pol_Rpb1_4"/>
</dbReference>
<evidence type="ECO:0000256" key="6">
    <source>
        <dbReference type="ARBA" id="ARBA00023163"/>
    </source>
</evidence>
<dbReference type="InterPro" id="IPR042102">
    <property type="entry name" value="RNA_pol_Rpb1_3_sf"/>
</dbReference>
<dbReference type="GO" id="GO:0000428">
    <property type="term" value="C:DNA-directed RNA polymerase complex"/>
    <property type="evidence" value="ECO:0007669"/>
    <property type="project" value="UniProtKB-KW"/>
</dbReference>
<evidence type="ECO:0000256" key="4">
    <source>
        <dbReference type="ARBA" id="ARBA00022695"/>
    </source>
</evidence>
<evidence type="ECO:0000256" key="3">
    <source>
        <dbReference type="ARBA" id="ARBA00022679"/>
    </source>
</evidence>
<evidence type="ECO:0000256" key="5">
    <source>
        <dbReference type="ARBA" id="ARBA00022833"/>
    </source>
</evidence>
<dbReference type="Pfam" id="PF05000">
    <property type="entry name" value="RNA_pol_Rpb1_4"/>
    <property type="match status" value="1"/>
</dbReference>
<dbReference type="InterPro" id="IPR000722">
    <property type="entry name" value="RNA_pol_asu"/>
</dbReference>
<dbReference type="Gene3D" id="3.10.450.40">
    <property type="match status" value="2"/>
</dbReference>
<dbReference type="Pfam" id="PF11523">
    <property type="entry name" value="DUF3223"/>
    <property type="match status" value="2"/>
</dbReference>
<dbReference type="GO" id="GO:0003899">
    <property type="term" value="F:DNA-directed RNA polymerase activity"/>
    <property type="evidence" value="ECO:0007669"/>
    <property type="project" value="UniProtKB-EC"/>
</dbReference>